<reference evidence="2 3" key="1">
    <citation type="submission" date="2018-05" db="EMBL/GenBank/DDBJ databases">
        <title>Marinilabilia rubrum sp. nov., isolated from saltern sediment.</title>
        <authorList>
            <person name="Zhang R."/>
        </authorList>
    </citation>
    <scope>NUCLEOTIDE SEQUENCE [LARGE SCALE GENOMIC DNA]</scope>
    <source>
        <strain evidence="2 3">WTE16</strain>
    </source>
</reference>
<sequence length="168" mass="18709">MSILSKIFSGSLSGVIDSVSGVIDKFSLSKEEKQEFKLEMQSRLMQKEKELEETYRTELESRADIIKSEMAQGDKFTKRARPTIIYGGLIFIFIVHVLVPVIAYMAGAPANDLPEIDLPDEFWWAWGTVVSVYGVGRSAEKMGIANRATQLMTGSNINKVNKNLNAEG</sequence>
<evidence type="ECO:0008006" key="4">
    <source>
        <dbReference type="Google" id="ProtNLM"/>
    </source>
</evidence>
<name>A0A2U2BAA4_9BACT</name>
<proteinExistence type="predicted"/>
<keyword evidence="1" id="KW-0812">Transmembrane</keyword>
<evidence type="ECO:0000313" key="2">
    <source>
        <dbReference type="EMBL" id="PWD99993.1"/>
    </source>
</evidence>
<comment type="caution">
    <text evidence="2">The sequence shown here is derived from an EMBL/GenBank/DDBJ whole genome shotgun (WGS) entry which is preliminary data.</text>
</comment>
<dbReference type="InterPro" id="IPR021497">
    <property type="entry name" value="GTA_holin_3TM"/>
</dbReference>
<organism evidence="2 3">
    <name type="scientific">Marinilabilia rubra</name>
    <dbReference type="NCBI Taxonomy" id="2162893"/>
    <lineage>
        <taxon>Bacteria</taxon>
        <taxon>Pseudomonadati</taxon>
        <taxon>Bacteroidota</taxon>
        <taxon>Bacteroidia</taxon>
        <taxon>Marinilabiliales</taxon>
        <taxon>Marinilabiliaceae</taxon>
        <taxon>Marinilabilia</taxon>
    </lineage>
</organism>
<accession>A0A2U2BAA4</accession>
<dbReference type="EMBL" id="QEWP01000004">
    <property type="protein sequence ID" value="PWD99993.1"/>
    <property type="molecule type" value="Genomic_DNA"/>
</dbReference>
<keyword evidence="1" id="KW-1133">Transmembrane helix</keyword>
<dbReference type="AlphaFoldDB" id="A0A2U2BAA4"/>
<protein>
    <recommendedName>
        <fullName evidence="4">Holin</fullName>
    </recommendedName>
</protein>
<dbReference type="OrthoDB" id="6107776at2"/>
<feature type="transmembrane region" description="Helical" evidence="1">
    <location>
        <begin position="122"/>
        <end position="139"/>
    </location>
</feature>
<dbReference type="Proteomes" id="UP000244956">
    <property type="component" value="Unassembled WGS sequence"/>
</dbReference>
<gene>
    <name evidence="2" type="ORF">DDZ16_06415</name>
</gene>
<keyword evidence="3" id="KW-1185">Reference proteome</keyword>
<dbReference type="RefSeq" id="WP_109263617.1">
    <property type="nucleotide sequence ID" value="NZ_QEWP01000004.1"/>
</dbReference>
<dbReference type="Pfam" id="PF11351">
    <property type="entry name" value="GTA_holin_3TM"/>
    <property type="match status" value="1"/>
</dbReference>
<keyword evidence="1" id="KW-0472">Membrane</keyword>
<evidence type="ECO:0000313" key="3">
    <source>
        <dbReference type="Proteomes" id="UP000244956"/>
    </source>
</evidence>
<evidence type="ECO:0000256" key="1">
    <source>
        <dbReference type="SAM" id="Phobius"/>
    </source>
</evidence>
<feature type="transmembrane region" description="Helical" evidence="1">
    <location>
        <begin position="84"/>
        <end position="107"/>
    </location>
</feature>